<organism evidence="4 5">
    <name type="scientific">Spirodela intermedia</name>
    <name type="common">Intermediate duckweed</name>
    <dbReference type="NCBI Taxonomy" id="51605"/>
    <lineage>
        <taxon>Eukaryota</taxon>
        <taxon>Viridiplantae</taxon>
        <taxon>Streptophyta</taxon>
        <taxon>Embryophyta</taxon>
        <taxon>Tracheophyta</taxon>
        <taxon>Spermatophyta</taxon>
        <taxon>Magnoliopsida</taxon>
        <taxon>Liliopsida</taxon>
        <taxon>Araceae</taxon>
        <taxon>Lemnoideae</taxon>
        <taxon>Spirodela</taxon>
    </lineage>
</organism>
<dbReference type="InterPro" id="IPR052436">
    <property type="entry name" value="LTO1_adapter"/>
</dbReference>
<evidence type="ECO:0000259" key="2">
    <source>
        <dbReference type="Pfam" id="PF09811"/>
    </source>
</evidence>
<dbReference type="PANTHER" id="PTHR28532">
    <property type="entry name" value="GEO13458P1"/>
    <property type="match status" value="1"/>
</dbReference>
<dbReference type="Proteomes" id="UP000663760">
    <property type="component" value="Chromosome 4"/>
</dbReference>
<dbReference type="InterPro" id="IPR019191">
    <property type="entry name" value="Essential_protein_Yae1_N"/>
</dbReference>
<dbReference type="EMBL" id="LR743591">
    <property type="protein sequence ID" value="CAA2618515.1"/>
    <property type="molecule type" value="Genomic_DNA"/>
</dbReference>
<dbReference type="EMBL" id="LR746267">
    <property type="protein sequence ID" value="CAA7394420.1"/>
    <property type="molecule type" value="Genomic_DNA"/>
</dbReference>
<evidence type="ECO:0000256" key="1">
    <source>
        <dbReference type="ARBA" id="ARBA00038090"/>
    </source>
</evidence>
<reference evidence="4" key="1">
    <citation type="submission" date="2020-02" db="EMBL/GenBank/DDBJ databases">
        <authorList>
            <person name="Scholz U."/>
            <person name="Mascher M."/>
            <person name="Fiebig A."/>
        </authorList>
    </citation>
    <scope>NUCLEOTIDE SEQUENCE</scope>
</reference>
<dbReference type="PANTHER" id="PTHR28532:SF1">
    <property type="entry name" value="ORAL CANCER OVEREXPRESSED 1"/>
    <property type="match status" value="1"/>
</dbReference>
<comment type="similarity">
    <text evidence="1">Belongs to the LTO1 family.</text>
</comment>
<keyword evidence="5" id="KW-1185">Reference proteome</keyword>
<name>A0A7I8K9L4_SPIIN</name>
<feature type="domain" description="Essential protein Yae1 N-terminal" evidence="2">
    <location>
        <begin position="32"/>
        <end position="70"/>
    </location>
</feature>
<sequence>MEISGGRGGDGDELGDIFGSTLSLEEAHKEEGYRQGFDDGVAAGREEAEQLGIKHGFAIGEELGFYRGCVHIWEAAIGIDPSAFTVRVRRGIRQIGELVEGYPMLDPENESTQDALEAIRLRFRAVTASLSLRLDFPKSGDGSKATEF</sequence>
<evidence type="ECO:0000313" key="3">
    <source>
        <dbReference type="EMBL" id="CAA2618515.1"/>
    </source>
</evidence>
<proteinExistence type="inferred from homology"/>
<dbReference type="Pfam" id="PF09811">
    <property type="entry name" value="Yae1_N"/>
    <property type="match status" value="1"/>
</dbReference>
<accession>A0A7I8K9L4</accession>
<dbReference type="OrthoDB" id="48036at2759"/>
<protein>
    <recommendedName>
        <fullName evidence="2">Essential protein Yae1 N-terminal domain-containing protein</fullName>
    </recommendedName>
</protein>
<evidence type="ECO:0000313" key="5">
    <source>
        <dbReference type="Proteomes" id="UP000663760"/>
    </source>
</evidence>
<dbReference type="AlphaFoldDB" id="A0A7I8K9L4"/>
<evidence type="ECO:0000313" key="4">
    <source>
        <dbReference type="EMBL" id="CAA7394420.1"/>
    </source>
</evidence>
<gene>
    <name evidence="3" type="ORF">SI7747_04004682</name>
    <name evidence="4" type="ORF">SI8410_04005081</name>
</gene>